<feature type="region of interest" description="Disordered" evidence="5">
    <location>
        <begin position="33"/>
        <end position="59"/>
    </location>
</feature>
<evidence type="ECO:0000256" key="3">
    <source>
        <dbReference type="ARBA" id="ARBA00035647"/>
    </source>
</evidence>
<dbReference type="Proteomes" id="UP001630127">
    <property type="component" value="Unassembled WGS sequence"/>
</dbReference>
<comment type="similarity">
    <text evidence="3">Belongs to the mitochondrion-specific ribosomal protein mS38 family.</text>
</comment>
<dbReference type="InterPro" id="IPR013177">
    <property type="entry name" value="Ribosomal_mS38_C"/>
</dbReference>
<organism evidence="7 8">
    <name type="scientific">Cinchona calisaya</name>
    <dbReference type="NCBI Taxonomy" id="153742"/>
    <lineage>
        <taxon>Eukaryota</taxon>
        <taxon>Viridiplantae</taxon>
        <taxon>Streptophyta</taxon>
        <taxon>Embryophyta</taxon>
        <taxon>Tracheophyta</taxon>
        <taxon>Spermatophyta</taxon>
        <taxon>Magnoliopsida</taxon>
        <taxon>eudicotyledons</taxon>
        <taxon>Gunneridae</taxon>
        <taxon>Pentapetalae</taxon>
        <taxon>asterids</taxon>
        <taxon>lamiids</taxon>
        <taxon>Gentianales</taxon>
        <taxon>Rubiaceae</taxon>
        <taxon>Cinchonoideae</taxon>
        <taxon>Cinchoneae</taxon>
        <taxon>Cinchona</taxon>
    </lineage>
</organism>
<dbReference type="PANTHER" id="PTHR32035">
    <property type="entry name" value="AURORA KINASE A-INTERACTING PROTEIN"/>
    <property type="match status" value="1"/>
</dbReference>
<evidence type="ECO:0000256" key="5">
    <source>
        <dbReference type="SAM" id="MobiDB-lite"/>
    </source>
</evidence>
<evidence type="ECO:0000259" key="6">
    <source>
        <dbReference type="SMART" id="SM01155"/>
    </source>
</evidence>
<proteinExistence type="inferred from homology"/>
<evidence type="ECO:0000313" key="7">
    <source>
        <dbReference type="EMBL" id="KAL3526112.1"/>
    </source>
</evidence>
<dbReference type="SMART" id="SM01155">
    <property type="entry name" value="DUF1713"/>
    <property type="match status" value="1"/>
</dbReference>
<feature type="region of interest" description="Disordered" evidence="5">
    <location>
        <begin position="120"/>
        <end position="145"/>
    </location>
</feature>
<sequence length="145" mass="16304">MGWSVFPKLLRIQSQSTSRIILLHLNKSTLSHPHLPPLPPSTSTGAAAGATTSQFLTPPSDIQPQIGDWSLNHSPSSQKFFPSFSFGFFLNPNSSSGFIKTDVDGCGSEEEDSRTIWADSVKKKRKRKMNKHKLRKLRKRLRRKT</sequence>
<evidence type="ECO:0000256" key="2">
    <source>
        <dbReference type="ARBA" id="ARBA00023128"/>
    </source>
</evidence>
<accession>A0ABD3A6M0</accession>
<dbReference type="AlphaFoldDB" id="A0ABD3A6M0"/>
<reference evidence="7 8" key="1">
    <citation type="submission" date="2024-11" db="EMBL/GenBank/DDBJ databases">
        <title>A near-complete genome assembly of Cinchona calisaya.</title>
        <authorList>
            <person name="Lian D.C."/>
            <person name="Zhao X.W."/>
            <person name="Wei L."/>
        </authorList>
    </citation>
    <scope>NUCLEOTIDE SEQUENCE [LARGE SCALE GENOMIC DNA]</scope>
    <source>
        <tissue evidence="7">Nenye</tissue>
    </source>
</reference>
<keyword evidence="8" id="KW-1185">Reference proteome</keyword>
<comment type="subcellular location">
    <subcellularLocation>
        <location evidence="1">Mitochondrion</location>
    </subcellularLocation>
</comment>
<name>A0ABD3A6M0_9GENT</name>
<keyword evidence="2" id="KW-0496">Mitochondrion</keyword>
<dbReference type="EMBL" id="JBJUIK010000006">
    <property type="protein sequence ID" value="KAL3526112.1"/>
    <property type="molecule type" value="Genomic_DNA"/>
</dbReference>
<feature type="compositionally biased region" description="Low complexity" evidence="5">
    <location>
        <begin position="41"/>
        <end position="53"/>
    </location>
</feature>
<feature type="compositionally biased region" description="Basic residues" evidence="5">
    <location>
        <begin position="122"/>
        <end position="145"/>
    </location>
</feature>
<dbReference type="GO" id="GO:0005739">
    <property type="term" value="C:mitochondrion"/>
    <property type="evidence" value="ECO:0007669"/>
    <property type="project" value="UniProtKB-SubCell"/>
</dbReference>
<evidence type="ECO:0000313" key="8">
    <source>
        <dbReference type="Proteomes" id="UP001630127"/>
    </source>
</evidence>
<evidence type="ECO:0000256" key="4">
    <source>
        <dbReference type="ARBA" id="ARBA00035682"/>
    </source>
</evidence>
<comment type="caution">
    <text evidence="7">The sequence shown here is derived from an EMBL/GenBank/DDBJ whole genome shotgun (WGS) entry which is preliminary data.</text>
</comment>
<evidence type="ECO:0000256" key="1">
    <source>
        <dbReference type="ARBA" id="ARBA00004173"/>
    </source>
</evidence>
<protein>
    <recommendedName>
        <fullName evidence="4">Small ribosomal subunit protein mS38</fullName>
    </recommendedName>
</protein>
<feature type="domain" description="Ribosomal protein mS38 C-terminal" evidence="6">
    <location>
        <begin position="117"/>
        <end position="144"/>
    </location>
</feature>
<gene>
    <name evidence="7" type="ORF">ACH5RR_014484</name>
</gene>
<dbReference type="PANTHER" id="PTHR32035:SF3">
    <property type="entry name" value="SMALL RIBOSOMAL SUBUNIT PROTEIN MS38"/>
    <property type="match status" value="1"/>
</dbReference>
<dbReference type="Pfam" id="PF08213">
    <property type="entry name" value="COX24_C"/>
    <property type="match status" value="1"/>
</dbReference>